<feature type="coiled-coil region" evidence="1">
    <location>
        <begin position="674"/>
        <end position="701"/>
    </location>
</feature>
<dbReference type="GO" id="GO:0016301">
    <property type="term" value="F:kinase activity"/>
    <property type="evidence" value="ECO:0007669"/>
    <property type="project" value="UniProtKB-KW"/>
</dbReference>
<accession>A0A8U0W5R7</accession>
<feature type="compositionally biased region" description="Low complexity" evidence="2">
    <location>
        <begin position="1061"/>
        <end position="1071"/>
    </location>
</feature>
<evidence type="ECO:0000313" key="3">
    <source>
        <dbReference type="Proteomes" id="UP000092443"/>
    </source>
</evidence>
<keyword evidence="4" id="KW-0418">Kinase</keyword>
<keyword evidence="1" id="KW-0175">Coiled coil</keyword>
<feature type="region of interest" description="Disordered" evidence="2">
    <location>
        <begin position="1"/>
        <end position="45"/>
    </location>
</feature>
<dbReference type="KEGG" id="gfs:119631960"/>
<organism evidence="3 4">
    <name type="scientific">Glossina fuscipes</name>
    <dbReference type="NCBI Taxonomy" id="7396"/>
    <lineage>
        <taxon>Eukaryota</taxon>
        <taxon>Metazoa</taxon>
        <taxon>Ecdysozoa</taxon>
        <taxon>Arthropoda</taxon>
        <taxon>Hexapoda</taxon>
        <taxon>Insecta</taxon>
        <taxon>Pterygota</taxon>
        <taxon>Neoptera</taxon>
        <taxon>Endopterygota</taxon>
        <taxon>Diptera</taxon>
        <taxon>Brachycera</taxon>
        <taxon>Muscomorpha</taxon>
        <taxon>Hippoboscoidea</taxon>
        <taxon>Glossinidae</taxon>
        <taxon>Glossina</taxon>
    </lineage>
</organism>
<evidence type="ECO:0000313" key="4">
    <source>
        <dbReference type="RefSeq" id="XP_037880528.1"/>
    </source>
</evidence>
<evidence type="ECO:0000256" key="1">
    <source>
        <dbReference type="SAM" id="Coils"/>
    </source>
</evidence>
<feature type="region of interest" description="Disordered" evidence="2">
    <location>
        <begin position="340"/>
        <end position="365"/>
    </location>
</feature>
<feature type="compositionally biased region" description="Low complexity" evidence="2">
    <location>
        <begin position="870"/>
        <end position="883"/>
    </location>
</feature>
<feature type="region of interest" description="Disordered" evidence="2">
    <location>
        <begin position="653"/>
        <end position="673"/>
    </location>
</feature>
<protein>
    <submittedName>
        <fullName evidence="4">Serine/threonine-protein kinase pakF isoform X1</fullName>
    </submittedName>
</protein>
<feature type="compositionally biased region" description="Low complexity" evidence="2">
    <location>
        <begin position="30"/>
        <end position="43"/>
    </location>
</feature>
<keyword evidence="3" id="KW-1185">Reference proteome</keyword>
<feature type="compositionally biased region" description="Low complexity" evidence="2">
    <location>
        <begin position="813"/>
        <end position="823"/>
    </location>
</feature>
<name>A0A8U0W5R7_9MUSC</name>
<sequence length="1169" mass="128260">MMKHDVNPKVSKPIPITNTSKENLKKSLWKSKSSSDSSSGPKSPIVKAFDFLTWSRGRKSLKSETKSNTPTDDKSDALVNLNYQRNIFRNSGGIIRDLLTEKLNKDEKSPKKSNTRRARQVVSRNKSLDINELINCVEQELADKTNQRFLDDTFIENIMRAKEVYQRKWEQEQQSTATADVEEEEEDGLAFSDEEDAYFYQQQEELAKLYSHTELAKCEGGKEKSAAAAAAAAAAAIGIMENNIGTSTGSANGGSGNASPKHILFNDENIVYLIKKEMPVSKSLEGKAKALKNCDKERKQHENILKARLKFKKLLPDNTSNEKANDIKTTILNNCRVTTSLNTTTNSNSTNTNSSSSSSTIQRRSILQRQNTNPEQYSYNLYANNISPEFARRRSPSSQRYQAQANVSTRYSSPNRQRRKSLTEGLGSYERPNSTVLYDNNGNSSTSSMGSGSASGGGGGGGGGGSVGGGGAAGILSEHPKSEKPRKKLSFREPIVAEKRRCRRPSSETMISSPSNHNLNNSSNKNYNNNSNQSCENLYNNNKQRHATTSDYTTLTAQEDIMQSQAMRIVRTVGQAFEVCHKFNIHKNPLDHNEDRSDVSSSELLDVETRSDHQISDDDGHNKKDHLVVTPDLSLPSQRPSHLELVPQTNLSKSGSLITDEDKSSINGMPSSPSREINKLKDQLEQQAMQTRQALAQLMLVREQLITETNARIEAQARTQQLLQQNRELLEHLASLGAYNEQQASGLTTANIGIAPQSQLQMLLQATAGNNNLATINQQISNLGSINQQLTSLSHQLSGLNQQTQNLHNLQSLQQQQQQQQQQHIPASPPAVAAGAALAAATAVQQSNALTPPTSGPSLHQSQMHLNVSAANATSSTSTLSTSPFPSMNHLQTINTQLQQLSSSAAQQQQQQQQQQQSPHDAFSKDLFQINQELLNRLQALNLGASSSATLSLANGSAASIPSPHNSFFFVNPMSSCSPSNNNNNASNNYNFLNTPTHGSLCGNLTPSPMGTLNRNSYSNSPVTEEMRLSIDKNLNALDEHLMKPLTQLPNSASNGNLTASGSRENSRSSSTVECALTPMRRSNNNLHSSSNGSNNNNNSNNEMNLLSSSPRYNTVMLRVTDESGNITNQRKISATPSYITRSTSEKVPNRSQIMSQVQRTAWARHTTK</sequence>
<gene>
    <name evidence="4" type="primary">LOC119631960</name>
</gene>
<feature type="region of interest" description="Disordered" evidence="2">
    <location>
        <begin position="813"/>
        <end position="832"/>
    </location>
</feature>
<feature type="compositionally biased region" description="Low complexity" evidence="2">
    <location>
        <begin position="440"/>
        <end position="452"/>
    </location>
</feature>
<proteinExistence type="predicted"/>
<feature type="compositionally biased region" description="Low complexity" evidence="2">
    <location>
        <begin position="512"/>
        <end position="538"/>
    </location>
</feature>
<feature type="compositionally biased region" description="Low complexity" evidence="2">
    <location>
        <begin position="340"/>
        <end position="360"/>
    </location>
</feature>
<feature type="compositionally biased region" description="Polar residues" evidence="2">
    <location>
        <begin position="1048"/>
        <end position="1060"/>
    </location>
</feature>
<dbReference type="AlphaFoldDB" id="A0A8U0W5R7"/>
<feature type="compositionally biased region" description="Basic and acidic residues" evidence="2">
    <location>
        <begin position="607"/>
        <end position="627"/>
    </location>
</feature>
<evidence type="ECO:0000256" key="2">
    <source>
        <dbReference type="SAM" id="MobiDB-lite"/>
    </source>
</evidence>
<feature type="region of interest" description="Disordered" evidence="2">
    <location>
        <begin position="899"/>
        <end position="921"/>
    </location>
</feature>
<reference evidence="4" key="1">
    <citation type="submission" date="2025-08" db="UniProtKB">
        <authorList>
            <consortium name="RefSeq"/>
        </authorList>
    </citation>
    <scope>IDENTIFICATION</scope>
    <source>
        <tissue evidence="4">Whole body pupa</tissue>
    </source>
</reference>
<dbReference type="Gene3D" id="2.30.29.30">
    <property type="entry name" value="Pleckstrin-homology domain (PH domain)/Phosphotyrosine-binding domain (PTB)"/>
    <property type="match status" value="1"/>
</dbReference>
<feature type="region of interest" description="Disordered" evidence="2">
    <location>
        <begin position="390"/>
        <end position="538"/>
    </location>
</feature>
<dbReference type="InterPro" id="IPR011993">
    <property type="entry name" value="PH-like_dom_sf"/>
</dbReference>
<keyword evidence="4" id="KW-0808">Transferase</keyword>
<feature type="compositionally biased region" description="Polar residues" evidence="2">
    <location>
        <begin position="396"/>
        <end position="415"/>
    </location>
</feature>
<dbReference type="GeneID" id="119631960"/>
<dbReference type="RefSeq" id="XP_037880528.1">
    <property type="nucleotide sequence ID" value="XM_038024600.1"/>
</dbReference>
<feature type="compositionally biased region" description="Basic and acidic residues" evidence="2">
    <location>
        <begin position="588"/>
        <end position="598"/>
    </location>
</feature>
<feature type="compositionally biased region" description="Low complexity" evidence="2">
    <location>
        <begin position="1083"/>
        <end position="1108"/>
    </location>
</feature>
<feature type="region of interest" description="Disordered" evidence="2">
    <location>
        <begin position="1047"/>
        <end position="1108"/>
    </location>
</feature>
<dbReference type="Proteomes" id="UP000092443">
    <property type="component" value="Unplaced"/>
</dbReference>
<feature type="compositionally biased region" description="Low complexity" evidence="2">
    <location>
        <begin position="899"/>
        <end position="918"/>
    </location>
</feature>
<feature type="compositionally biased region" description="Gly residues" evidence="2">
    <location>
        <begin position="453"/>
        <end position="473"/>
    </location>
</feature>
<feature type="region of interest" description="Disordered" evidence="2">
    <location>
        <begin position="587"/>
        <end position="627"/>
    </location>
</feature>
<feature type="region of interest" description="Disordered" evidence="2">
    <location>
        <begin position="870"/>
        <end position="889"/>
    </location>
</feature>